<dbReference type="Pfam" id="PF13977">
    <property type="entry name" value="TetR_C_6"/>
    <property type="match status" value="1"/>
</dbReference>
<proteinExistence type="predicted"/>
<dbReference type="PANTHER" id="PTHR30055">
    <property type="entry name" value="HTH-TYPE TRANSCRIPTIONAL REGULATOR RUTR"/>
    <property type="match status" value="1"/>
</dbReference>
<comment type="caution">
    <text evidence="7">The sequence shown here is derived from an EMBL/GenBank/DDBJ whole genome shotgun (WGS) entry which is preliminary data.</text>
</comment>
<keyword evidence="8" id="KW-1185">Reference proteome</keyword>
<keyword evidence="2" id="KW-0805">Transcription regulation</keyword>
<dbReference type="PROSITE" id="PS01081">
    <property type="entry name" value="HTH_TETR_1"/>
    <property type="match status" value="1"/>
</dbReference>
<evidence type="ECO:0000256" key="4">
    <source>
        <dbReference type="ARBA" id="ARBA00023163"/>
    </source>
</evidence>
<dbReference type="Gene3D" id="1.10.357.10">
    <property type="entry name" value="Tetracycline Repressor, domain 2"/>
    <property type="match status" value="1"/>
</dbReference>
<feature type="domain" description="HTH tetR-type" evidence="6">
    <location>
        <begin position="16"/>
        <end position="76"/>
    </location>
</feature>
<keyword evidence="3 5" id="KW-0238">DNA-binding</keyword>
<dbReference type="PROSITE" id="PS50977">
    <property type="entry name" value="HTH_TETR_2"/>
    <property type="match status" value="1"/>
</dbReference>
<dbReference type="InterPro" id="IPR036271">
    <property type="entry name" value="Tet_transcr_reg_TetR-rel_C_sf"/>
</dbReference>
<dbReference type="Proteomes" id="UP001596074">
    <property type="component" value="Unassembled WGS sequence"/>
</dbReference>
<reference evidence="8" key="1">
    <citation type="journal article" date="2019" name="Int. J. Syst. Evol. Microbiol.">
        <title>The Global Catalogue of Microorganisms (GCM) 10K type strain sequencing project: providing services to taxonomists for standard genome sequencing and annotation.</title>
        <authorList>
            <consortium name="The Broad Institute Genomics Platform"/>
            <consortium name="The Broad Institute Genome Sequencing Center for Infectious Disease"/>
            <person name="Wu L."/>
            <person name="Ma J."/>
        </authorList>
    </citation>
    <scope>NUCLEOTIDE SEQUENCE [LARGE SCALE GENOMIC DNA]</scope>
    <source>
        <strain evidence="8">KCTC 42087</strain>
    </source>
</reference>
<dbReference type="SUPFAM" id="SSF48498">
    <property type="entry name" value="Tetracyclin repressor-like, C-terminal domain"/>
    <property type="match status" value="1"/>
</dbReference>
<dbReference type="PANTHER" id="PTHR30055:SF234">
    <property type="entry name" value="HTH-TYPE TRANSCRIPTIONAL REGULATOR BETI"/>
    <property type="match status" value="1"/>
</dbReference>
<dbReference type="PRINTS" id="PR00455">
    <property type="entry name" value="HTHTETR"/>
</dbReference>
<evidence type="ECO:0000256" key="3">
    <source>
        <dbReference type="ARBA" id="ARBA00023125"/>
    </source>
</evidence>
<keyword evidence="1" id="KW-0678">Repressor</keyword>
<gene>
    <name evidence="7" type="ORF">ACFPZN_20140</name>
</gene>
<sequence>MNPAAPQRRTQVERRNDSEEALLEAAADLVAERGIERASLAGISDRAGASRGLASHHFGSKDALMARLAQRAQNTINDAMTAAVTRSGRLVGDIPGLELLRSTVDTYLERFENPTSEDRALIVMWGATFPAEASPKGMLDADQRSHDGWTAMIEQGQRDGSVRTDIDPSIGAILLQALIRGLAASLLDSPPAGKGQVREACQAWITSAFTAPHEGTTAPPGSSPGSP</sequence>
<keyword evidence="4" id="KW-0804">Transcription</keyword>
<evidence type="ECO:0000256" key="1">
    <source>
        <dbReference type="ARBA" id="ARBA00022491"/>
    </source>
</evidence>
<evidence type="ECO:0000313" key="8">
    <source>
        <dbReference type="Proteomes" id="UP001596074"/>
    </source>
</evidence>
<name>A0ABW0ZXJ9_9ACTN</name>
<dbReference type="EMBL" id="JBHSON010000026">
    <property type="protein sequence ID" value="MFC5747946.1"/>
    <property type="molecule type" value="Genomic_DNA"/>
</dbReference>
<dbReference type="InterPro" id="IPR023772">
    <property type="entry name" value="DNA-bd_HTH_TetR-type_CS"/>
</dbReference>
<dbReference type="InterPro" id="IPR039538">
    <property type="entry name" value="BetI_C"/>
</dbReference>
<dbReference type="InterPro" id="IPR009057">
    <property type="entry name" value="Homeodomain-like_sf"/>
</dbReference>
<accession>A0ABW0ZXJ9</accession>
<evidence type="ECO:0000256" key="5">
    <source>
        <dbReference type="PROSITE-ProRule" id="PRU00335"/>
    </source>
</evidence>
<dbReference type="RefSeq" id="WP_378283576.1">
    <property type="nucleotide sequence ID" value="NZ_JBHSON010000026.1"/>
</dbReference>
<dbReference type="InterPro" id="IPR001647">
    <property type="entry name" value="HTH_TetR"/>
</dbReference>
<evidence type="ECO:0000313" key="7">
    <source>
        <dbReference type="EMBL" id="MFC5747946.1"/>
    </source>
</evidence>
<protein>
    <submittedName>
        <fullName evidence="7">TetR/AcrR family transcriptional regulator</fullName>
    </submittedName>
</protein>
<organism evidence="7 8">
    <name type="scientific">Actinomadura rugatobispora</name>
    <dbReference type="NCBI Taxonomy" id="1994"/>
    <lineage>
        <taxon>Bacteria</taxon>
        <taxon>Bacillati</taxon>
        <taxon>Actinomycetota</taxon>
        <taxon>Actinomycetes</taxon>
        <taxon>Streptosporangiales</taxon>
        <taxon>Thermomonosporaceae</taxon>
        <taxon>Actinomadura</taxon>
    </lineage>
</organism>
<feature type="DNA-binding region" description="H-T-H motif" evidence="5">
    <location>
        <begin position="39"/>
        <end position="58"/>
    </location>
</feature>
<dbReference type="InterPro" id="IPR050109">
    <property type="entry name" value="HTH-type_TetR-like_transc_reg"/>
</dbReference>
<evidence type="ECO:0000256" key="2">
    <source>
        <dbReference type="ARBA" id="ARBA00023015"/>
    </source>
</evidence>
<evidence type="ECO:0000259" key="6">
    <source>
        <dbReference type="PROSITE" id="PS50977"/>
    </source>
</evidence>
<dbReference type="SUPFAM" id="SSF46689">
    <property type="entry name" value="Homeodomain-like"/>
    <property type="match status" value="1"/>
</dbReference>
<dbReference type="Pfam" id="PF00440">
    <property type="entry name" value="TetR_N"/>
    <property type="match status" value="1"/>
</dbReference>